<dbReference type="Proteomes" id="UP000186601">
    <property type="component" value="Unassembled WGS sequence"/>
</dbReference>
<evidence type="ECO:0000259" key="4">
    <source>
        <dbReference type="Pfam" id="PF22384"/>
    </source>
</evidence>
<dbReference type="Gene3D" id="3.40.190.10">
    <property type="entry name" value="Periplasmic binding protein-like II"/>
    <property type="match status" value="1"/>
</dbReference>
<reference evidence="5 6" key="1">
    <citation type="submission" date="2018-02" db="EMBL/GenBank/DDBJ databases">
        <title>Genome sequence of the basidiomycete white-rot fungus Phlebia centrifuga.</title>
        <authorList>
            <person name="Granchi Z."/>
            <person name="Peng M."/>
            <person name="de Vries R.P."/>
            <person name="Hilden K."/>
            <person name="Makela M.R."/>
            <person name="Grigoriev I."/>
            <person name="Riley R."/>
        </authorList>
    </citation>
    <scope>NUCLEOTIDE SEQUENCE [LARGE SCALE GENOMIC DNA]</scope>
    <source>
        <strain evidence="5 6">FBCC195</strain>
    </source>
</reference>
<accession>A0A2R6S3S6</accession>
<dbReference type="GO" id="GO:0042597">
    <property type="term" value="C:periplasmic space"/>
    <property type="evidence" value="ECO:0007669"/>
    <property type="project" value="UniProtKB-SubCell"/>
</dbReference>
<dbReference type="STRING" id="98765.A0A2R6S3S6"/>
<dbReference type="Pfam" id="PF22384">
    <property type="entry name" value="PBP2_Ca3427_like"/>
    <property type="match status" value="1"/>
</dbReference>
<comment type="similarity">
    <text evidence="2">Belongs to the bacterial solute-binding protein SsuA/TauA family.</text>
</comment>
<organism evidence="5 6">
    <name type="scientific">Hermanssonia centrifuga</name>
    <dbReference type="NCBI Taxonomy" id="98765"/>
    <lineage>
        <taxon>Eukaryota</taxon>
        <taxon>Fungi</taxon>
        <taxon>Dikarya</taxon>
        <taxon>Basidiomycota</taxon>
        <taxon>Agaricomycotina</taxon>
        <taxon>Agaricomycetes</taxon>
        <taxon>Polyporales</taxon>
        <taxon>Meruliaceae</taxon>
        <taxon>Hermanssonia</taxon>
    </lineage>
</organism>
<evidence type="ECO:0000313" key="6">
    <source>
        <dbReference type="Proteomes" id="UP000186601"/>
    </source>
</evidence>
<evidence type="ECO:0000256" key="2">
    <source>
        <dbReference type="ARBA" id="ARBA00010742"/>
    </source>
</evidence>
<protein>
    <recommendedName>
        <fullName evidence="4">Ca3427-like PBP 2 domain-containing protein</fullName>
    </recommendedName>
</protein>
<gene>
    <name evidence="5" type="ORF">PHLCEN_2v1264</name>
</gene>
<evidence type="ECO:0000256" key="3">
    <source>
        <dbReference type="ARBA" id="ARBA00022729"/>
    </source>
</evidence>
<feature type="domain" description="Ca3427-like PBP 2" evidence="4">
    <location>
        <begin position="2"/>
        <end position="56"/>
    </location>
</feature>
<comment type="caution">
    <text evidence="5">The sequence shown here is derived from an EMBL/GenBank/DDBJ whole genome shotgun (WGS) entry which is preliminary data.</text>
</comment>
<dbReference type="PANTHER" id="PTHR30024">
    <property type="entry name" value="ALIPHATIC SULFONATES-BINDING PROTEIN-RELATED"/>
    <property type="match status" value="1"/>
</dbReference>
<proteinExistence type="inferred from homology"/>
<evidence type="ECO:0000313" key="5">
    <source>
        <dbReference type="EMBL" id="PSS36905.1"/>
    </source>
</evidence>
<dbReference type="AlphaFoldDB" id="A0A2R6S3S6"/>
<evidence type="ECO:0000256" key="1">
    <source>
        <dbReference type="ARBA" id="ARBA00004418"/>
    </source>
</evidence>
<sequence length="127" mass="14593">MALQQGWPTDNLKFKVNNDIRGLIDSVNDGTTSAFMWEWFTTKPYADSGEVRFIGSVPTPWPSWMIAAHPTRAPVDALRPFLEDLSVYVREFDSAEKRATHDVEFIQDKFGYPEEDIKVPLPLWCQT</sequence>
<dbReference type="EMBL" id="MLYV02000094">
    <property type="protein sequence ID" value="PSS36905.1"/>
    <property type="molecule type" value="Genomic_DNA"/>
</dbReference>
<dbReference type="PANTHER" id="PTHR30024:SF47">
    <property type="entry name" value="TAURINE-BINDING PERIPLASMIC PROTEIN"/>
    <property type="match status" value="1"/>
</dbReference>
<dbReference type="InterPro" id="IPR054364">
    <property type="entry name" value="Ca3427-like_PBP2"/>
</dbReference>
<keyword evidence="6" id="KW-1185">Reference proteome</keyword>
<comment type="subcellular location">
    <subcellularLocation>
        <location evidence="1">Periplasm</location>
    </subcellularLocation>
</comment>
<keyword evidence="3" id="KW-0732">Signal</keyword>
<dbReference type="OrthoDB" id="1363at2759"/>
<name>A0A2R6S3S6_9APHY</name>